<keyword evidence="2" id="KW-1185">Reference proteome</keyword>
<reference evidence="2" key="1">
    <citation type="journal article" date="2019" name="Int. J. Syst. Evol. Microbiol.">
        <title>The Global Catalogue of Microorganisms (GCM) 10K type strain sequencing project: providing services to taxonomists for standard genome sequencing and annotation.</title>
        <authorList>
            <consortium name="The Broad Institute Genomics Platform"/>
            <consortium name="The Broad Institute Genome Sequencing Center for Infectious Disease"/>
            <person name="Wu L."/>
            <person name="Ma J."/>
        </authorList>
    </citation>
    <scope>NUCLEOTIDE SEQUENCE [LARGE SCALE GENOMIC DNA]</scope>
    <source>
        <strain evidence="2">JCM 10303</strain>
    </source>
</reference>
<dbReference type="Proteomes" id="UP001500729">
    <property type="component" value="Unassembled WGS sequence"/>
</dbReference>
<comment type="caution">
    <text evidence="1">The sequence shown here is derived from an EMBL/GenBank/DDBJ whole genome shotgun (WGS) entry which is preliminary data.</text>
</comment>
<organism evidence="1 2">
    <name type="scientific">Saccharopolyspora erythraea</name>
    <name type="common">Streptomyces erythraeus</name>
    <dbReference type="NCBI Taxonomy" id="1836"/>
    <lineage>
        <taxon>Bacteria</taxon>
        <taxon>Bacillati</taxon>
        <taxon>Actinomycetota</taxon>
        <taxon>Actinomycetes</taxon>
        <taxon>Pseudonocardiales</taxon>
        <taxon>Pseudonocardiaceae</taxon>
        <taxon>Saccharopolyspora</taxon>
    </lineage>
</organism>
<evidence type="ECO:0000313" key="1">
    <source>
        <dbReference type="EMBL" id="GAA0544600.1"/>
    </source>
</evidence>
<proteinExistence type="predicted"/>
<name>A0ABP3NHT2_SACER</name>
<accession>A0ABP3NHT2</accession>
<dbReference type="EMBL" id="BAAAGS010000038">
    <property type="protein sequence ID" value="GAA0544600.1"/>
    <property type="molecule type" value="Genomic_DNA"/>
</dbReference>
<protein>
    <submittedName>
        <fullName evidence="1">Uncharacterized protein</fullName>
    </submittedName>
</protein>
<evidence type="ECO:0000313" key="2">
    <source>
        <dbReference type="Proteomes" id="UP001500729"/>
    </source>
</evidence>
<gene>
    <name evidence="1" type="ORF">GCM10009533_49450</name>
</gene>
<sequence length="140" mass="15411">MRSLLEGPARLLDRLARRGGAGRHGLAGRERLRGRCLRRHRLWRARLLRLGCGPRLGHGLGLCGGLRLLLRGGLRLGGLRVRRPLPAVPPAHVSRICLVRVPAGRWRSAHGGQAKRSVPPVYVDSTASPLIRRAEFARLS</sequence>